<evidence type="ECO:0000259" key="1">
    <source>
        <dbReference type="PROSITE" id="PS50206"/>
    </source>
</evidence>
<dbReference type="CDD" id="cd00158">
    <property type="entry name" value="RHOD"/>
    <property type="match status" value="1"/>
</dbReference>
<dbReference type="SUPFAM" id="SSF52821">
    <property type="entry name" value="Rhodanese/Cell cycle control phosphatase"/>
    <property type="match status" value="1"/>
</dbReference>
<dbReference type="Gene3D" id="2.60.40.10">
    <property type="entry name" value="Immunoglobulins"/>
    <property type="match status" value="1"/>
</dbReference>
<dbReference type="InterPro" id="IPR011467">
    <property type="entry name" value="DUF1573"/>
</dbReference>
<dbReference type="SMART" id="SM00450">
    <property type="entry name" value="RHOD"/>
    <property type="match status" value="1"/>
</dbReference>
<dbReference type="Pfam" id="PF00581">
    <property type="entry name" value="Rhodanese"/>
    <property type="match status" value="1"/>
</dbReference>
<feature type="domain" description="Rhodanese" evidence="1">
    <location>
        <begin position="213"/>
        <end position="261"/>
    </location>
</feature>
<dbReference type="InterPro" id="IPR001763">
    <property type="entry name" value="Rhodanese-like_dom"/>
</dbReference>
<dbReference type="PANTHER" id="PTHR37833">
    <property type="entry name" value="LIPOPROTEIN-RELATED"/>
    <property type="match status" value="1"/>
</dbReference>
<gene>
    <name evidence="2" type="ORF">CO174_01795</name>
</gene>
<dbReference type="PROSITE" id="PS50206">
    <property type="entry name" value="RHODANESE_3"/>
    <property type="match status" value="1"/>
</dbReference>
<dbReference type="Pfam" id="PF07610">
    <property type="entry name" value="DUF1573"/>
    <property type="match status" value="1"/>
</dbReference>
<dbReference type="Proteomes" id="UP000229385">
    <property type="component" value="Unassembled WGS sequence"/>
</dbReference>
<reference evidence="3" key="1">
    <citation type="submission" date="2017-09" db="EMBL/GenBank/DDBJ databases">
        <title>Depth-based differentiation of microbial function through sediment-hosted aquifers and enrichment of novel symbionts in the deep terrestrial subsurface.</title>
        <authorList>
            <person name="Probst A.J."/>
            <person name="Ladd B."/>
            <person name="Jarett J.K."/>
            <person name="Geller-Mcgrath D.E."/>
            <person name="Sieber C.M.K."/>
            <person name="Emerson J.B."/>
            <person name="Anantharaman K."/>
            <person name="Thomas B.C."/>
            <person name="Malmstrom R."/>
            <person name="Stieglmeier M."/>
            <person name="Klingl A."/>
            <person name="Woyke T."/>
            <person name="Ryan C.M."/>
            <person name="Banfield J.F."/>
        </authorList>
    </citation>
    <scope>NUCLEOTIDE SEQUENCE [LARGE SCALE GENOMIC DNA]</scope>
</reference>
<proteinExistence type="predicted"/>
<organism evidence="2 3">
    <name type="scientific">Candidatus Uhrbacteria bacterium CG_4_9_14_3_um_filter_50_9</name>
    <dbReference type="NCBI Taxonomy" id="1975035"/>
    <lineage>
        <taxon>Bacteria</taxon>
        <taxon>Candidatus Uhriibacteriota</taxon>
    </lineage>
</organism>
<name>A0A2M7XCU6_9BACT</name>
<dbReference type="EMBL" id="PFWU01000022">
    <property type="protein sequence ID" value="PJA45705.1"/>
    <property type="molecule type" value="Genomic_DNA"/>
</dbReference>
<evidence type="ECO:0000313" key="2">
    <source>
        <dbReference type="EMBL" id="PJA45705.1"/>
    </source>
</evidence>
<evidence type="ECO:0000313" key="3">
    <source>
        <dbReference type="Proteomes" id="UP000229385"/>
    </source>
</evidence>
<comment type="caution">
    <text evidence="2">The sequence shown here is derived from an EMBL/GenBank/DDBJ whole genome shotgun (WGS) entry which is preliminary data.</text>
</comment>
<dbReference type="InterPro" id="IPR013783">
    <property type="entry name" value="Ig-like_fold"/>
</dbReference>
<dbReference type="Gene3D" id="3.40.250.10">
    <property type="entry name" value="Rhodanese-like domain"/>
    <property type="match status" value="1"/>
</dbReference>
<dbReference type="PANTHER" id="PTHR37833:SF1">
    <property type="entry name" value="SIGNAL PEPTIDE PROTEIN"/>
    <property type="match status" value="1"/>
</dbReference>
<dbReference type="AlphaFoldDB" id="A0A2M7XCU6"/>
<sequence>MRYLIGIIILGLAVWGLMTLTNTPAIDSSATTTFLFEETEYDFGVLKQSSGISTHDFPFTYQGIETIHVTGLPTSCGCTSATINPSVLDPGTPGTITVSFNPNLHAEPVGHFYKTITLLTDPQLSDIPELKIWAEIDLDLGSEFFSQEIHEGEVLLQTENLAPEKDYRTISAVTLKDALDDKHFFLVDVHIPEQDHINGTDAVIAYDQIANHLDKLPSDKDEAIVLYCRSGSMSQQAAQTLADLGYTNVIHLEGGIQAFNQLY</sequence>
<protein>
    <recommendedName>
        <fullName evidence="1">Rhodanese domain-containing protein</fullName>
    </recommendedName>
</protein>
<dbReference type="InterPro" id="IPR036873">
    <property type="entry name" value="Rhodanese-like_dom_sf"/>
</dbReference>
<accession>A0A2M7XCU6</accession>